<dbReference type="Proteomes" id="UP000007880">
    <property type="component" value="Chromosome"/>
</dbReference>
<gene>
    <name evidence="7" type="ordered locus">CLDAP_04480</name>
</gene>
<protein>
    <recommendedName>
        <fullName evidence="9">Flippase-like domain-containing protein</fullName>
    </recommendedName>
</protein>
<dbReference type="eggNOG" id="COG0392">
    <property type="taxonomic scope" value="Bacteria"/>
</dbReference>
<dbReference type="PANTHER" id="PTHR39087">
    <property type="entry name" value="UPF0104 MEMBRANE PROTEIN MJ1595"/>
    <property type="match status" value="1"/>
</dbReference>
<feature type="transmembrane region" description="Helical" evidence="6">
    <location>
        <begin position="144"/>
        <end position="162"/>
    </location>
</feature>
<reference evidence="7 8" key="1">
    <citation type="submission" date="2012-02" db="EMBL/GenBank/DDBJ databases">
        <title>Complete genome sequence of Caldilinea aerophila DSM 14535 (= NBRC 102666).</title>
        <authorList>
            <person name="Oguchi A."/>
            <person name="Hosoyama A."/>
            <person name="Sekine M."/>
            <person name="Fukai R."/>
            <person name="Kato Y."/>
            <person name="Nakamura S."/>
            <person name="Hanada S."/>
            <person name="Yamazaki S."/>
            <person name="Fujita N."/>
        </authorList>
    </citation>
    <scope>NUCLEOTIDE SEQUENCE [LARGE SCALE GENOMIC DNA]</scope>
    <source>
        <strain evidence="8">DSM 14535 / JCM 11387 / NBRC 104270 / STL-6-O1</strain>
    </source>
</reference>
<dbReference type="PANTHER" id="PTHR39087:SF2">
    <property type="entry name" value="UPF0104 MEMBRANE PROTEIN MJ1595"/>
    <property type="match status" value="1"/>
</dbReference>
<feature type="transmembrane region" description="Helical" evidence="6">
    <location>
        <begin position="58"/>
        <end position="76"/>
    </location>
</feature>
<dbReference type="STRING" id="926550.CLDAP_04480"/>
<dbReference type="GO" id="GO:0005886">
    <property type="term" value="C:plasma membrane"/>
    <property type="evidence" value="ECO:0007669"/>
    <property type="project" value="UniProtKB-SubCell"/>
</dbReference>
<keyword evidence="2" id="KW-1003">Cell membrane</keyword>
<comment type="subcellular location">
    <subcellularLocation>
        <location evidence="1">Cell membrane</location>
        <topology evidence="1">Multi-pass membrane protein</topology>
    </subcellularLocation>
</comment>
<dbReference type="Pfam" id="PF03706">
    <property type="entry name" value="LPG_synthase_TM"/>
    <property type="match status" value="1"/>
</dbReference>
<name>I0HZQ0_CALAS</name>
<evidence type="ECO:0000256" key="3">
    <source>
        <dbReference type="ARBA" id="ARBA00022692"/>
    </source>
</evidence>
<feature type="transmembrane region" description="Helical" evidence="6">
    <location>
        <begin position="292"/>
        <end position="314"/>
    </location>
</feature>
<feature type="transmembrane region" description="Helical" evidence="6">
    <location>
        <begin position="232"/>
        <end position="256"/>
    </location>
</feature>
<dbReference type="RefSeq" id="WP_014431729.1">
    <property type="nucleotide sequence ID" value="NC_017079.1"/>
</dbReference>
<dbReference type="AlphaFoldDB" id="I0HZQ0"/>
<keyword evidence="3 6" id="KW-0812">Transmembrane</keyword>
<accession>I0HZQ0</accession>
<evidence type="ECO:0000256" key="4">
    <source>
        <dbReference type="ARBA" id="ARBA00022989"/>
    </source>
</evidence>
<feature type="transmembrane region" description="Helical" evidence="6">
    <location>
        <begin position="320"/>
        <end position="340"/>
    </location>
</feature>
<evidence type="ECO:0000256" key="1">
    <source>
        <dbReference type="ARBA" id="ARBA00004651"/>
    </source>
</evidence>
<feature type="transmembrane region" description="Helical" evidence="6">
    <location>
        <begin position="88"/>
        <end position="107"/>
    </location>
</feature>
<proteinExistence type="predicted"/>
<evidence type="ECO:0000256" key="2">
    <source>
        <dbReference type="ARBA" id="ARBA00022475"/>
    </source>
</evidence>
<dbReference type="NCBIfam" id="TIGR00374">
    <property type="entry name" value="flippase-like domain"/>
    <property type="match status" value="1"/>
</dbReference>
<evidence type="ECO:0000313" key="8">
    <source>
        <dbReference type="Proteomes" id="UP000007880"/>
    </source>
</evidence>
<keyword evidence="8" id="KW-1185">Reference proteome</keyword>
<organism evidence="7 8">
    <name type="scientific">Caldilinea aerophila (strain DSM 14535 / JCM 11387 / NBRC 104270 / STL-6-O1)</name>
    <dbReference type="NCBI Taxonomy" id="926550"/>
    <lineage>
        <taxon>Bacteria</taxon>
        <taxon>Bacillati</taxon>
        <taxon>Chloroflexota</taxon>
        <taxon>Caldilineae</taxon>
        <taxon>Caldilineales</taxon>
        <taxon>Caldilineaceae</taxon>
        <taxon>Caldilinea</taxon>
    </lineage>
</organism>
<feature type="transmembrane region" description="Helical" evidence="6">
    <location>
        <begin position="262"/>
        <end position="280"/>
    </location>
</feature>
<evidence type="ECO:0008006" key="9">
    <source>
        <dbReference type="Google" id="ProtNLM"/>
    </source>
</evidence>
<evidence type="ECO:0000313" key="7">
    <source>
        <dbReference type="EMBL" id="BAL98487.1"/>
    </source>
</evidence>
<feature type="transmembrane region" description="Helical" evidence="6">
    <location>
        <begin position="206"/>
        <end position="225"/>
    </location>
</feature>
<feature type="transmembrane region" description="Helical" evidence="6">
    <location>
        <begin position="24"/>
        <end position="46"/>
    </location>
</feature>
<keyword evidence="4 6" id="KW-1133">Transmembrane helix</keyword>
<keyword evidence="5 6" id="KW-0472">Membrane</keyword>
<feature type="transmembrane region" description="Helical" evidence="6">
    <location>
        <begin position="169"/>
        <end position="194"/>
    </location>
</feature>
<dbReference type="KEGG" id="cap:CLDAP_04480"/>
<evidence type="ECO:0000256" key="6">
    <source>
        <dbReference type="SAM" id="Phobius"/>
    </source>
</evidence>
<dbReference type="InterPro" id="IPR022791">
    <property type="entry name" value="L-PG_synthase/AglD"/>
</dbReference>
<dbReference type="EMBL" id="AP012337">
    <property type="protein sequence ID" value="BAL98487.1"/>
    <property type="molecule type" value="Genomic_DNA"/>
</dbReference>
<evidence type="ECO:0000256" key="5">
    <source>
        <dbReference type="ARBA" id="ARBA00023136"/>
    </source>
</evidence>
<dbReference type="HOGENOM" id="CLU_747382_0_0_0"/>
<sequence>MRESQSTVAHPFGAFTSAFTFRRLALVVILGVVTWAVLIALFGGSAALDAIASANGRWLLAALVVHYASFGVRGHRWRRLLDMAGYRLGYWHATSLLIAGWFVSALLPARAGDLLRVGVLRLEEPRRAAVPVGVSLGSIVSERALDILAILVLGAGFGWAVLQMQAPNWLIVSYAVALALLVGLAVAILATPTLVDWLRTWSQRLAWQKLLNFVQQAVGSLRLLAKRPRTAVLALMESLLIWLIDALVLWFVILSLDGNLPFGHAAFVALTVDVLAAAPLTPGGVGQIDAAYVALFALTPMAGAGFNVGAAVLLVRFITYWSFLLFSGAVAAFAGFGEIIRRLRNQEATPFTGVDAGSSLAAHPSSDISS</sequence>